<proteinExistence type="predicted"/>
<protein>
    <submittedName>
        <fullName evidence="1">Uncharacterized protein</fullName>
    </submittedName>
</protein>
<dbReference type="Gramene" id="Solyc01g011020.2.1">
    <property type="protein sequence ID" value="Solyc01g011020.2.1.1"/>
    <property type="gene ID" value="Solyc01g011020.2"/>
</dbReference>
<accession>A0A3Q7EB83</accession>
<keyword evidence="2" id="KW-1185">Reference proteome</keyword>
<reference evidence="1" key="1">
    <citation type="journal article" date="2012" name="Nature">
        <title>The tomato genome sequence provides insights into fleshy fruit evolution.</title>
        <authorList>
            <consortium name="Tomato Genome Consortium"/>
        </authorList>
    </citation>
    <scope>NUCLEOTIDE SEQUENCE [LARGE SCALE GENOMIC DNA]</scope>
    <source>
        <strain evidence="1">cv. Heinz 1706</strain>
    </source>
</reference>
<organism evidence="1">
    <name type="scientific">Solanum lycopersicum</name>
    <name type="common">Tomato</name>
    <name type="synonym">Lycopersicon esculentum</name>
    <dbReference type="NCBI Taxonomy" id="4081"/>
    <lineage>
        <taxon>Eukaryota</taxon>
        <taxon>Viridiplantae</taxon>
        <taxon>Streptophyta</taxon>
        <taxon>Embryophyta</taxon>
        <taxon>Tracheophyta</taxon>
        <taxon>Spermatophyta</taxon>
        <taxon>Magnoliopsida</taxon>
        <taxon>eudicotyledons</taxon>
        <taxon>Gunneridae</taxon>
        <taxon>Pentapetalae</taxon>
        <taxon>asterids</taxon>
        <taxon>lamiids</taxon>
        <taxon>Solanales</taxon>
        <taxon>Solanaceae</taxon>
        <taxon>Solanoideae</taxon>
        <taxon>Solaneae</taxon>
        <taxon>Solanum</taxon>
        <taxon>Solanum subgen. Lycopersicon</taxon>
    </lineage>
</organism>
<name>A0A3Q7EB83_SOLLC</name>
<evidence type="ECO:0000313" key="1">
    <source>
        <dbReference type="EnsemblPlants" id="Solyc01g011020.2.1.1"/>
    </source>
</evidence>
<dbReference type="InParanoid" id="A0A3Q7EB83"/>
<dbReference type="Proteomes" id="UP000004994">
    <property type="component" value="Chromosome 1"/>
</dbReference>
<dbReference type="EnsemblPlants" id="Solyc01g011020.2.1">
    <property type="protein sequence ID" value="Solyc01g011020.2.1.1"/>
    <property type="gene ID" value="Solyc01g011020.2"/>
</dbReference>
<sequence length="52" mass="6109">MVATSTRTGMIIPARWVYILTARYRSARSPLLLLPFKKKLCRIITSYEVFLY</sequence>
<dbReference type="AlphaFoldDB" id="A0A3Q7EB83"/>
<evidence type="ECO:0000313" key="2">
    <source>
        <dbReference type="Proteomes" id="UP000004994"/>
    </source>
</evidence>
<reference evidence="1" key="2">
    <citation type="submission" date="2019-01" db="UniProtKB">
        <authorList>
            <consortium name="EnsemblPlants"/>
        </authorList>
    </citation>
    <scope>IDENTIFICATION</scope>
    <source>
        <strain evidence="1">cv. Heinz 1706</strain>
    </source>
</reference>
<dbReference type="PaxDb" id="4081-Solyc01g011020.1.1"/>